<dbReference type="Gene3D" id="3.30.200.20">
    <property type="entry name" value="Phosphorylase Kinase, domain 1"/>
    <property type="match status" value="1"/>
</dbReference>
<dbReference type="Pfam" id="PF08284">
    <property type="entry name" value="RVP_2"/>
    <property type="match status" value="1"/>
</dbReference>
<evidence type="ECO:0000256" key="8">
    <source>
        <dbReference type="ARBA" id="ARBA00022679"/>
    </source>
</evidence>
<dbReference type="GO" id="GO:0006508">
    <property type="term" value="P:proteolysis"/>
    <property type="evidence" value="ECO:0007669"/>
    <property type="project" value="InterPro"/>
</dbReference>
<dbReference type="GO" id="GO:0005524">
    <property type="term" value="F:ATP binding"/>
    <property type="evidence" value="ECO:0007669"/>
    <property type="project" value="UniProtKB-KW"/>
</dbReference>
<keyword evidence="9 21" id="KW-0812">Transmembrane</keyword>
<dbReference type="Pfam" id="PF13855">
    <property type="entry name" value="LRR_8"/>
    <property type="match status" value="1"/>
</dbReference>
<comment type="catalytic activity">
    <reaction evidence="19">
        <text>L-threonyl-[protein] + ATP = O-phospho-L-threonyl-[protein] + ADP + H(+)</text>
        <dbReference type="Rhea" id="RHEA:46608"/>
        <dbReference type="Rhea" id="RHEA-COMP:11060"/>
        <dbReference type="Rhea" id="RHEA-COMP:11605"/>
        <dbReference type="ChEBI" id="CHEBI:15378"/>
        <dbReference type="ChEBI" id="CHEBI:30013"/>
        <dbReference type="ChEBI" id="CHEBI:30616"/>
        <dbReference type="ChEBI" id="CHEBI:61977"/>
        <dbReference type="ChEBI" id="CHEBI:456216"/>
        <dbReference type="EC" id="2.7.11.1"/>
    </reaction>
</comment>
<reference evidence="23" key="1">
    <citation type="journal article" date="2007" name="PLoS ONE">
        <title>The first genome sequence of an elite grapevine cultivar (Pinot noir Vitis vinifera L.): coping with a highly heterozygous genome.</title>
        <authorList>
            <person name="Velasco R."/>
            <person name="Zharkikh A."/>
            <person name="Troggio M."/>
            <person name="Cartwright D.A."/>
            <person name="Cestaro A."/>
            <person name="Pruss D."/>
            <person name="Pindo M."/>
            <person name="FitzGerald L.M."/>
            <person name="Vezzulli S."/>
            <person name="Reid J."/>
            <person name="Malacarne G."/>
            <person name="Iliev D."/>
            <person name="Coppola G."/>
            <person name="Wardell B."/>
            <person name="Micheletti D."/>
            <person name="Macalma T."/>
            <person name="Facci M."/>
            <person name="Mitchell J.T."/>
            <person name="Perazzolli M."/>
            <person name="Eldredge G."/>
            <person name="Gatto P."/>
            <person name="Oyzerski R."/>
            <person name="Moretto M."/>
            <person name="Gutin N."/>
            <person name="Stefanini M."/>
            <person name="Chen Y."/>
            <person name="Segala C."/>
            <person name="Davenport C."/>
            <person name="Dematte L."/>
            <person name="Mraz A."/>
            <person name="Battilana J."/>
            <person name="Stormo K."/>
            <person name="Costa F."/>
            <person name="Tao Q."/>
            <person name="Si-Ammour A."/>
            <person name="Harkins T."/>
            <person name="Lackey A."/>
            <person name="Perbost C."/>
            <person name="Taillon B."/>
            <person name="Stella A."/>
            <person name="Solovyev V."/>
            <person name="Fawcett J.A."/>
            <person name="Sterck L."/>
            <person name="Vandepoele K."/>
            <person name="Grando S.M."/>
            <person name="Toppo S."/>
            <person name="Moser C."/>
            <person name="Lanchbury J."/>
            <person name="Bogden R."/>
            <person name="Skolnick M."/>
            <person name="Sgaramella V."/>
            <person name="Bhatnagar S.K."/>
            <person name="Fontana P."/>
            <person name="Gutin A."/>
            <person name="Van de Peer Y."/>
            <person name="Salamini F."/>
            <person name="Viola R."/>
        </authorList>
    </citation>
    <scope>NUCLEOTIDE SEQUENCE</scope>
</reference>
<dbReference type="InterPro" id="IPR011009">
    <property type="entry name" value="Kinase-like_dom_sf"/>
</dbReference>
<dbReference type="SMART" id="SM00220">
    <property type="entry name" value="S_TKc"/>
    <property type="match status" value="1"/>
</dbReference>
<dbReference type="InterPro" id="IPR032675">
    <property type="entry name" value="LRR_dom_sf"/>
</dbReference>
<dbReference type="PROSITE" id="PS00108">
    <property type="entry name" value="PROTEIN_KINASE_ST"/>
    <property type="match status" value="1"/>
</dbReference>
<dbReference type="FunFam" id="3.30.200.20:FF:000140">
    <property type="entry name" value="Leucine-rich repeat receptor-like protein kinase"/>
    <property type="match status" value="1"/>
</dbReference>
<evidence type="ECO:0000256" key="19">
    <source>
        <dbReference type="ARBA" id="ARBA00047899"/>
    </source>
</evidence>
<evidence type="ECO:0000256" key="4">
    <source>
        <dbReference type="ARBA" id="ARBA00022475"/>
    </source>
</evidence>
<keyword evidence="5" id="KW-0723">Serine/threonine-protein kinase</keyword>
<keyword evidence="10" id="KW-0732">Signal</keyword>
<dbReference type="Gene3D" id="2.40.70.10">
    <property type="entry name" value="Acid Proteases"/>
    <property type="match status" value="1"/>
</dbReference>
<dbReference type="GO" id="GO:0005886">
    <property type="term" value="C:plasma membrane"/>
    <property type="evidence" value="ECO:0007669"/>
    <property type="project" value="UniProtKB-SubCell"/>
</dbReference>
<keyword evidence="8" id="KW-0808">Transferase</keyword>
<evidence type="ECO:0000256" key="11">
    <source>
        <dbReference type="ARBA" id="ARBA00022737"/>
    </source>
</evidence>
<dbReference type="InterPro" id="IPR000719">
    <property type="entry name" value="Prot_kinase_dom"/>
</dbReference>
<dbReference type="Gene3D" id="1.10.510.10">
    <property type="entry name" value="Transferase(Phosphotransferase) domain 1"/>
    <property type="match status" value="1"/>
</dbReference>
<feature type="domain" description="Protein kinase" evidence="22">
    <location>
        <begin position="614"/>
        <end position="882"/>
    </location>
</feature>
<dbReference type="InterPro" id="IPR001611">
    <property type="entry name" value="Leu-rich_rpt"/>
</dbReference>
<dbReference type="Pfam" id="PF00069">
    <property type="entry name" value="Pkinase"/>
    <property type="match status" value="1"/>
</dbReference>
<dbReference type="GO" id="GO:0004674">
    <property type="term" value="F:protein serine/threonine kinase activity"/>
    <property type="evidence" value="ECO:0007669"/>
    <property type="project" value="UniProtKB-KW"/>
</dbReference>
<keyword evidence="17" id="KW-0675">Receptor</keyword>
<dbReference type="PROSITE" id="PS00141">
    <property type="entry name" value="ASP_PROTEASE"/>
    <property type="match status" value="1"/>
</dbReference>
<evidence type="ECO:0000256" key="3">
    <source>
        <dbReference type="ARBA" id="ARBA00012513"/>
    </source>
</evidence>
<keyword evidence="18" id="KW-0325">Glycoprotein</keyword>
<dbReference type="InterPro" id="IPR001969">
    <property type="entry name" value="Aspartic_peptidase_AS"/>
</dbReference>
<evidence type="ECO:0000256" key="18">
    <source>
        <dbReference type="ARBA" id="ARBA00023180"/>
    </source>
</evidence>
<dbReference type="CDD" id="cd14066">
    <property type="entry name" value="STKc_IRAK"/>
    <property type="match status" value="1"/>
</dbReference>
<accession>A5AGB3</accession>
<protein>
    <recommendedName>
        <fullName evidence="3">non-specific serine/threonine protein kinase</fullName>
        <ecNumber evidence="3">2.7.11.1</ecNumber>
    </recommendedName>
</protein>
<dbReference type="FunFam" id="3.80.10.10:FF:000299">
    <property type="entry name" value="Piriformospora indica-insensitive protein 2"/>
    <property type="match status" value="1"/>
</dbReference>
<evidence type="ECO:0000256" key="15">
    <source>
        <dbReference type="ARBA" id="ARBA00022989"/>
    </source>
</evidence>
<dbReference type="ExpressionAtlas" id="A5AGB3">
    <property type="expression patterns" value="baseline"/>
</dbReference>
<dbReference type="AlphaFoldDB" id="A5AGB3"/>
<proteinExistence type="predicted"/>
<feature type="transmembrane region" description="Helical" evidence="21">
    <location>
        <begin position="552"/>
        <end position="578"/>
    </location>
</feature>
<evidence type="ECO:0000256" key="10">
    <source>
        <dbReference type="ARBA" id="ARBA00022729"/>
    </source>
</evidence>
<dbReference type="FunFam" id="2.60.120.430:FF:000002">
    <property type="entry name" value="Leucine-rich repeat receptor-like protein kinase"/>
    <property type="match status" value="1"/>
</dbReference>
<dbReference type="PANTHER" id="PTHR48006">
    <property type="entry name" value="LEUCINE-RICH REPEAT-CONTAINING PROTEIN DDB_G0281931-RELATED"/>
    <property type="match status" value="1"/>
</dbReference>
<evidence type="ECO:0000256" key="6">
    <source>
        <dbReference type="ARBA" id="ARBA00022553"/>
    </source>
</evidence>
<evidence type="ECO:0000256" key="21">
    <source>
        <dbReference type="SAM" id="Phobius"/>
    </source>
</evidence>
<evidence type="ECO:0000256" key="7">
    <source>
        <dbReference type="ARBA" id="ARBA00022614"/>
    </source>
</evidence>
<keyword evidence="15 21" id="KW-1133">Transmembrane helix</keyword>
<evidence type="ECO:0000256" key="9">
    <source>
        <dbReference type="ARBA" id="ARBA00022692"/>
    </source>
</evidence>
<keyword evidence="14" id="KW-0067">ATP-binding</keyword>
<dbReference type="EMBL" id="AM426055">
    <property type="protein sequence ID" value="CAN66709.1"/>
    <property type="molecule type" value="Genomic_DNA"/>
</dbReference>
<dbReference type="FunFam" id="3.80.10.10:FF:000041">
    <property type="entry name" value="LRR receptor-like serine/threonine-protein kinase ERECTA"/>
    <property type="match status" value="1"/>
</dbReference>
<comment type="subcellular location">
    <subcellularLocation>
        <location evidence="1">Cell membrane</location>
    </subcellularLocation>
    <subcellularLocation>
        <location evidence="2">Membrane</location>
        <topology evidence="2">Single-pass type I membrane protein</topology>
    </subcellularLocation>
</comment>
<keyword evidence="6" id="KW-0597">Phosphoprotein</keyword>
<dbReference type="GO" id="GO:0004190">
    <property type="term" value="F:aspartic-type endopeptidase activity"/>
    <property type="evidence" value="ECO:0007669"/>
    <property type="project" value="InterPro"/>
</dbReference>
<evidence type="ECO:0000256" key="12">
    <source>
        <dbReference type="ARBA" id="ARBA00022741"/>
    </source>
</evidence>
<gene>
    <name evidence="23" type="ORF">VITISV_006396</name>
</gene>
<evidence type="ECO:0000256" key="17">
    <source>
        <dbReference type="ARBA" id="ARBA00023170"/>
    </source>
</evidence>
<keyword evidence="13" id="KW-0418">Kinase</keyword>
<keyword evidence="16 21" id="KW-0472">Membrane</keyword>
<name>A5AGB3_VITVI</name>
<dbReference type="FunFam" id="1.10.510.10:FF:000044">
    <property type="entry name" value="Putative LRR receptor-like serine/threonine-protein kinase"/>
    <property type="match status" value="1"/>
</dbReference>
<evidence type="ECO:0000256" key="13">
    <source>
        <dbReference type="ARBA" id="ARBA00022777"/>
    </source>
</evidence>
<dbReference type="Pfam" id="PF11721">
    <property type="entry name" value="Malectin"/>
    <property type="match status" value="1"/>
</dbReference>
<evidence type="ECO:0000256" key="2">
    <source>
        <dbReference type="ARBA" id="ARBA00004479"/>
    </source>
</evidence>
<evidence type="ECO:0000259" key="22">
    <source>
        <dbReference type="SMART" id="SM00220"/>
    </source>
</evidence>
<dbReference type="Gene3D" id="3.80.10.10">
    <property type="entry name" value="Ribonuclease Inhibitor"/>
    <property type="match status" value="2"/>
</dbReference>
<keyword evidence="4" id="KW-1003">Cell membrane</keyword>
<dbReference type="EC" id="2.7.11.1" evidence="3"/>
<comment type="catalytic activity">
    <reaction evidence="20">
        <text>L-seryl-[protein] + ATP = O-phospho-L-seryl-[protein] + ADP + H(+)</text>
        <dbReference type="Rhea" id="RHEA:17989"/>
        <dbReference type="Rhea" id="RHEA-COMP:9863"/>
        <dbReference type="Rhea" id="RHEA-COMP:11604"/>
        <dbReference type="ChEBI" id="CHEBI:15378"/>
        <dbReference type="ChEBI" id="CHEBI:29999"/>
        <dbReference type="ChEBI" id="CHEBI:30616"/>
        <dbReference type="ChEBI" id="CHEBI:83421"/>
        <dbReference type="ChEBI" id="CHEBI:456216"/>
        <dbReference type="EC" id="2.7.11.1"/>
    </reaction>
</comment>
<evidence type="ECO:0000256" key="5">
    <source>
        <dbReference type="ARBA" id="ARBA00022527"/>
    </source>
</evidence>
<keyword evidence="7" id="KW-0433">Leucine-rich repeat</keyword>
<sequence length="1133" mass="124201">MAQPVNRLCTSGRGLVEGGPKVSLSPNGLLFQVKVEPQPVDVRSRSIEVWLRPNAAAQTTEANATTDPSEVRVLNSIFQQWGISASNQWNTSGEPCTGAAIDSTSIDSSDYNPGIKCDCSYDNASTCHITQLKVYALDVVGVIPDELWNLTFLTNLSMGINALSGELPKELGQLTDLRSLAFGTNNFSGSLPSEIGNLVKLEQLYFDSSGVSGEIPSTFANLQSLTTVWASDNELTGNIPDFIGNWSKLTVLRLQGNSFEGAIPSSFSNLTSLTDLVLRNNNISDSIPSNIGEYGSLTQLFLGNNQLTGTLPSLKSTSLLNIVLPSGLNCLQQNFPCNKGSGIYYNFAIKCGGPQITSSDQIVFERDNETLGPATYYVTDTNRWAVSNVGLFSGSNNPQYTSRSSSQFTNTLDSELFQTARISAGSLRYYGLGLENGNYNLTLQFAETAIVNSNSWKSLGRRVFDIYIQGDLVLKDFDIRKEAGGVSFQAVKKEFTAQVLENYIEIHLFWAGKGTCCVPAQGTYGPSISAISATPNFEPTVPNTAPNGKKNWTGLIVGIAVALGLVCFLAVFSVYYFVLRRKKPYENQDEELLGMDARPYTFSYAELKNATGDFSPSNKLGEGGFGPVYKGTLSDGRVVAVKQLSVSSHQGKNQFVTEIATISAVQHRNLVKLYGCCIEGVNRSLVYEYLENKSLDQALFGEGNLDLVWPTRYDICLGVARGLAYLHEESRLRIVHRDVKASNILLDYYLNPKISDFGLAKLYDDTKTHISTRVAGTIGYLAPEYAMRGHLTEKADVFGFGVVALEIVSGRPNSDTSLEEEKTYLLEWAWQLHETNREIELVDSRLSEFSEEEARRMIGVALLCTQTSPTLRPPMSRVVAMLSGDIEVSRVTTKPGYLTDWKFNDVSSFMSENSDLNSPSISMEVDRDSSPLTVNKTELHEIIGEGSNLMSSLIKLQTPRAAVRHINSGKAPSASSLRALLPKIVKLDFPRYDGKEVPTSWRLFMIEATCDDSENDEDMKIVSEVQQEDVKPEISLHATAGLKAPNTTTMTGSFLFQPMEVLIDSGSTHNFISVLVAECVGFNLKQDRKMEVMVASGEKLVSLGSCSNVQLKLQKVTIVVKFLVLPLEDFDVV</sequence>
<dbReference type="InterPro" id="IPR021109">
    <property type="entry name" value="Peptidase_aspartic_dom_sf"/>
</dbReference>
<organism evidence="23">
    <name type="scientific">Vitis vinifera</name>
    <name type="common">Grape</name>
    <dbReference type="NCBI Taxonomy" id="29760"/>
    <lineage>
        <taxon>Eukaryota</taxon>
        <taxon>Viridiplantae</taxon>
        <taxon>Streptophyta</taxon>
        <taxon>Embryophyta</taxon>
        <taxon>Tracheophyta</taxon>
        <taxon>Spermatophyta</taxon>
        <taxon>Magnoliopsida</taxon>
        <taxon>eudicotyledons</taxon>
        <taxon>Gunneridae</taxon>
        <taxon>Pentapetalae</taxon>
        <taxon>rosids</taxon>
        <taxon>Vitales</taxon>
        <taxon>Vitaceae</taxon>
        <taxon>Viteae</taxon>
        <taxon>Vitis</taxon>
    </lineage>
</organism>
<dbReference type="CDD" id="cd00303">
    <property type="entry name" value="retropepsin_like"/>
    <property type="match status" value="1"/>
</dbReference>
<dbReference type="InterPro" id="IPR008271">
    <property type="entry name" value="Ser/Thr_kinase_AS"/>
</dbReference>
<dbReference type="SUPFAM" id="SSF56112">
    <property type="entry name" value="Protein kinase-like (PK-like)"/>
    <property type="match status" value="1"/>
</dbReference>
<dbReference type="PANTHER" id="PTHR48006:SF62">
    <property type="entry name" value="LEUCINE-RICH REPEAT TRANSMEMBRANE PROTEIN KINASE"/>
    <property type="match status" value="1"/>
</dbReference>
<evidence type="ECO:0000256" key="20">
    <source>
        <dbReference type="ARBA" id="ARBA00048679"/>
    </source>
</evidence>
<dbReference type="SUPFAM" id="SSF52058">
    <property type="entry name" value="L domain-like"/>
    <property type="match status" value="1"/>
</dbReference>
<evidence type="ECO:0000256" key="14">
    <source>
        <dbReference type="ARBA" id="ARBA00022840"/>
    </source>
</evidence>
<keyword evidence="12" id="KW-0547">Nucleotide-binding</keyword>
<evidence type="ECO:0000256" key="1">
    <source>
        <dbReference type="ARBA" id="ARBA00004236"/>
    </source>
</evidence>
<dbReference type="Gene3D" id="2.60.120.430">
    <property type="entry name" value="Galactose-binding lectin"/>
    <property type="match status" value="1"/>
</dbReference>
<dbReference type="InterPro" id="IPR021720">
    <property type="entry name" value="Malectin_dom"/>
</dbReference>
<dbReference type="InterPro" id="IPR051824">
    <property type="entry name" value="LRR_Rcpt-Like_S/T_Kinase"/>
</dbReference>
<keyword evidence="11" id="KW-0677">Repeat</keyword>
<evidence type="ECO:0000313" key="23">
    <source>
        <dbReference type="EMBL" id="CAN66709.1"/>
    </source>
</evidence>
<evidence type="ECO:0000256" key="16">
    <source>
        <dbReference type="ARBA" id="ARBA00023136"/>
    </source>
</evidence>